<keyword evidence="2 7" id="KW-0699">rRNA-binding</keyword>
<evidence type="ECO:0000256" key="1">
    <source>
        <dbReference type="ARBA" id="ARBA00007116"/>
    </source>
</evidence>
<dbReference type="InterPro" id="IPR057268">
    <property type="entry name" value="Ribosomal_L18"/>
</dbReference>
<dbReference type="EMBL" id="MFDO01000015">
    <property type="protein sequence ID" value="OGE65637.1"/>
    <property type="molecule type" value="Genomic_DNA"/>
</dbReference>
<dbReference type="PANTHER" id="PTHR12899">
    <property type="entry name" value="39S RIBOSOMAL PROTEIN L18, MITOCHONDRIAL"/>
    <property type="match status" value="1"/>
</dbReference>
<reference evidence="8 9" key="1">
    <citation type="journal article" date="2016" name="Nat. Commun.">
        <title>Thousands of microbial genomes shed light on interconnected biogeochemical processes in an aquifer system.</title>
        <authorList>
            <person name="Anantharaman K."/>
            <person name="Brown C.T."/>
            <person name="Hug L.A."/>
            <person name="Sharon I."/>
            <person name="Castelle C.J."/>
            <person name="Probst A.J."/>
            <person name="Thomas B.C."/>
            <person name="Singh A."/>
            <person name="Wilkins M.J."/>
            <person name="Karaoz U."/>
            <person name="Brodie E.L."/>
            <person name="Williams K.H."/>
            <person name="Hubbard S.S."/>
            <person name="Banfield J.F."/>
        </authorList>
    </citation>
    <scope>NUCLEOTIDE SEQUENCE [LARGE SCALE GENOMIC DNA]</scope>
</reference>
<dbReference type="GO" id="GO:1990904">
    <property type="term" value="C:ribonucleoprotein complex"/>
    <property type="evidence" value="ECO:0007669"/>
    <property type="project" value="UniProtKB-KW"/>
</dbReference>
<gene>
    <name evidence="7" type="primary">rplR</name>
    <name evidence="8" type="ORF">A3B49_03030</name>
</gene>
<dbReference type="HAMAP" id="MF_01337_B">
    <property type="entry name" value="Ribosomal_uL18_B"/>
    <property type="match status" value="1"/>
</dbReference>
<evidence type="ECO:0000256" key="5">
    <source>
        <dbReference type="ARBA" id="ARBA00023274"/>
    </source>
</evidence>
<evidence type="ECO:0000256" key="6">
    <source>
        <dbReference type="ARBA" id="ARBA00035197"/>
    </source>
</evidence>
<dbReference type="AlphaFoldDB" id="A0A1F5MJS4"/>
<comment type="function">
    <text evidence="7">This is one of the proteins that bind and probably mediate the attachment of the 5S RNA into the large ribosomal subunit, where it forms part of the central protuberance.</text>
</comment>
<protein>
    <recommendedName>
        <fullName evidence="6 7">Large ribosomal subunit protein uL18</fullName>
    </recommendedName>
</protein>
<comment type="caution">
    <text evidence="8">The sequence shown here is derived from an EMBL/GenBank/DDBJ whole genome shotgun (WGS) entry which is preliminary data.</text>
</comment>
<dbReference type="CDD" id="cd00432">
    <property type="entry name" value="Ribosomal_L18_L5e"/>
    <property type="match status" value="1"/>
</dbReference>
<dbReference type="NCBIfam" id="TIGR00060">
    <property type="entry name" value="L18_bact"/>
    <property type="match status" value="1"/>
</dbReference>
<dbReference type="GO" id="GO:0008097">
    <property type="term" value="F:5S rRNA binding"/>
    <property type="evidence" value="ECO:0007669"/>
    <property type="project" value="TreeGrafter"/>
</dbReference>
<evidence type="ECO:0000313" key="9">
    <source>
        <dbReference type="Proteomes" id="UP000178017"/>
    </source>
</evidence>
<evidence type="ECO:0000256" key="2">
    <source>
        <dbReference type="ARBA" id="ARBA00022730"/>
    </source>
</evidence>
<dbReference type="Gene3D" id="3.30.420.100">
    <property type="match status" value="1"/>
</dbReference>
<dbReference type="GO" id="GO:0003735">
    <property type="term" value="F:structural constituent of ribosome"/>
    <property type="evidence" value="ECO:0007669"/>
    <property type="project" value="InterPro"/>
</dbReference>
<comment type="subunit">
    <text evidence="7">Part of the 50S ribosomal subunit; part of the 5S rRNA/L5/L18/L25 subcomplex. Contacts the 5S and 23S rRNAs.</text>
</comment>
<dbReference type="SUPFAM" id="SSF53137">
    <property type="entry name" value="Translational machinery components"/>
    <property type="match status" value="1"/>
</dbReference>
<dbReference type="Pfam" id="PF00861">
    <property type="entry name" value="Ribosomal_L18p"/>
    <property type="match status" value="1"/>
</dbReference>
<dbReference type="Proteomes" id="UP000178017">
    <property type="component" value="Unassembled WGS sequence"/>
</dbReference>
<accession>A0A1F5MJS4</accession>
<dbReference type="GO" id="GO:0006412">
    <property type="term" value="P:translation"/>
    <property type="evidence" value="ECO:0007669"/>
    <property type="project" value="UniProtKB-UniRule"/>
</dbReference>
<dbReference type="GO" id="GO:0005840">
    <property type="term" value="C:ribosome"/>
    <property type="evidence" value="ECO:0007669"/>
    <property type="project" value="UniProtKB-KW"/>
</dbReference>
<keyword evidence="5 7" id="KW-0687">Ribonucleoprotein</keyword>
<dbReference type="GO" id="GO:0005737">
    <property type="term" value="C:cytoplasm"/>
    <property type="evidence" value="ECO:0007669"/>
    <property type="project" value="UniProtKB-ARBA"/>
</dbReference>
<keyword evidence="4 7" id="KW-0689">Ribosomal protein</keyword>
<comment type="similarity">
    <text evidence="1 7">Belongs to the universal ribosomal protein uL18 family.</text>
</comment>
<organism evidence="8 9">
    <name type="scientific">Candidatus Daviesbacteria bacterium RIFCSPLOWO2_01_FULL_40_24</name>
    <dbReference type="NCBI Taxonomy" id="1797787"/>
    <lineage>
        <taxon>Bacteria</taxon>
        <taxon>Candidatus Daviesiibacteriota</taxon>
    </lineage>
</organism>
<proteinExistence type="inferred from homology"/>
<dbReference type="FunFam" id="3.30.420.100:FF:000001">
    <property type="entry name" value="50S ribosomal protein L18"/>
    <property type="match status" value="1"/>
</dbReference>
<evidence type="ECO:0000313" key="8">
    <source>
        <dbReference type="EMBL" id="OGE65637.1"/>
    </source>
</evidence>
<evidence type="ECO:0000256" key="3">
    <source>
        <dbReference type="ARBA" id="ARBA00022884"/>
    </source>
</evidence>
<keyword evidence="3 7" id="KW-0694">RNA-binding</keyword>
<sequence>MKKSKLLKRQTRHKRIRRVVMGTKDCPRLAVFRSHSHIYAQIIDDLKKETLVSGSDLKDSSQGKKSDKAFEVGKKVALGAVKKGIKKVVFDRGGFLYHGRIAQVAKGAREGGLQF</sequence>
<evidence type="ECO:0000256" key="4">
    <source>
        <dbReference type="ARBA" id="ARBA00022980"/>
    </source>
</evidence>
<name>A0A1F5MJS4_9BACT</name>
<evidence type="ECO:0000256" key="7">
    <source>
        <dbReference type="HAMAP-Rule" id="MF_01337"/>
    </source>
</evidence>
<dbReference type="PANTHER" id="PTHR12899:SF3">
    <property type="entry name" value="LARGE RIBOSOMAL SUBUNIT PROTEIN UL18M"/>
    <property type="match status" value="1"/>
</dbReference>
<dbReference type="InterPro" id="IPR004389">
    <property type="entry name" value="Ribosomal_uL18_bac-type"/>
</dbReference>
<dbReference type="InterPro" id="IPR005484">
    <property type="entry name" value="Ribosomal_uL18_bac/plant/anim"/>
</dbReference>